<keyword evidence="2" id="KW-0732">Signal</keyword>
<proteinExistence type="predicted"/>
<evidence type="ECO:0008006" key="5">
    <source>
        <dbReference type="Google" id="ProtNLM"/>
    </source>
</evidence>
<sequence length="185" mass="19057">MYLHRLLCCWLVPVAMAQQIFINNLPGYQALPPCAESPVNTIVRIMSSGCGDNKRTTSYSCFCTASSAKFVSIISKEVAKRCLPDTATAVAQATELFGSYCAIGSAANGTAVLSHTLSASGITAATTTPSSPSASPTASPGVASTRPTLPASPSQTDANSAGARSQSYRRTWASVLLSFGIAGVL</sequence>
<feature type="signal peptide" evidence="2">
    <location>
        <begin position="1"/>
        <end position="17"/>
    </location>
</feature>
<organism evidence="3 4">
    <name type="scientific">Apiospora arundinis</name>
    <dbReference type="NCBI Taxonomy" id="335852"/>
    <lineage>
        <taxon>Eukaryota</taxon>
        <taxon>Fungi</taxon>
        <taxon>Dikarya</taxon>
        <taxon>Ascomycota</taxon>
        <taxon>Pezizomycotina</taxon>
        <taxon>Sordariomycetes</taxon>
        <taxon>Xylariomycetidae</taxon>
        <taxon>Amphisphaeriales</taxon>
        <taxon>Apiosporaceae</taxon>
        <taxon>Apiospora</taxon>
    </lineage>
</organism>
<feature type="compositionally biased region" description="Polar residues" evidence="1">
    <location>
        <begin position="151"/>
        <end position="163"/>
    </location>
</feature>
<accession>A0ABR2I349</accession>
<feature type="region of interest" description="Disordered" evidence="1">
    <location>
        <begin position="124"/>
        <end position="163"/>
    </location>
</feature>
<dbReference type="Proteomes" id="UP001390339">
    <property type="component" value="Unassembled WGS sequence"/>
</dbReference>
<evidence type="ECO:0000256" key="1">
    <source>
        <dbReference type="SAM" id="MobiDB-lite"/>
    </source>
</evidence>
<evidence type="ECO:0000313" key="4">
    <source>
        <dbReference type="Proteomes" id="UP001390339"/>
    </source>
</evidence>
<evidence type="ECO:0000256" key="2">
    <source>
        <dbReference type="SAM" id="SignalP"/>
    </source>
</evidence>
<gene>
    <name evidence="3" type="ORF">PGQ11_012481</name>
</gene>
<reference evidence="3 4" key="1">
    <citation type="journal article" date="2024" name="IMA Fungus">
        <title>Apiospora arundinis, a panoply of carbohydrate-active enzymes and secondary metabolites.</title>
        <authorList>
            <person name="Sorensen T."/>
            <person name="Petersen C."/>
            <person name="Muurmann A.T."/>
            <person name="Christiansen J.V."/>
            <person name="Brundto M.L."/>
            <person name="Overgaard C.K."/>
            <person name="Boysen A.T."/>
            <person name="Wollenberg R.D."/>
            <person name="Larsen T.O."/>
            <person name="Sorensen J.L."/>
            <person name="Nielsen K.L."/>
            <person name="Sondergaard T.E."/>
        </authorList>
    </citation>
    <scope>NUCLEOTIDE SEQUENCE [LARGE SCALE GENOMIC DNA]</scope>
    <source>
        <strain evidence="3 4">AAU 773</strain>
    </source>
</reference>
<evidence type="ECO:0000313" key="3">
    <source>
        <dbReference type="EMBL" id="KAK8856569.1"/>
    </source>
</evidence>
<feature type="compositionally biased region" description="Low complexity" evidence="1">
    <location>
        <begin position="124"/>
        <end position="145"/>
    </location>
</feature>
<name>A0ABR2I349_9PEZI</name>
<keyword evidence="4" id="KW-1185">Reference proteome</keyword>
<feature type="chain" id="PRO_5045915850" description="Extracellular membrane protein CFEM domain-containing protein" evidence="2">
    <location>
        <begin position="18"/>
        <end position="185"/>
    </location>
</feature>
<protein>
    <recommendedName>
        <fullName evidence="5">Extracellular membrane protein CFEM domain-containing protein</fullName>
    </recommendedName>
</protein>
<dbReference type="EMBL" id="JAPCWZ010000007">
    <property type="protein sequence ID" value="KAK8856569.1"/>
    <property type="molecule type" value="Genomic_DNA"/>
</dbReference>
<comment type="caution">
    <text evidence="3">The sequence shown here is derived from an EMBL/GenBank/DDBJ whole genome shotgun (WGS) entry which is preliminary data.</text>
</comment>